<dbReference type="EC" id="2.7.13.3" evidence="2"/>
<dbReference type="SMART" id="SM00073">
    <property type="entry name" value="HPT"/>
    <property type="match status" value="3"/>
</dbReference>
<dbReference type="GO" id="GO:0000155">
    <property type="term" value="F:phosphorelay sensor kinase activity"/>
    <property type="evidence" value="ECO:0007669"/>
    <property type="project" value="InterPro"/>
</dbReference>
<evidence type="ECO:0000256" key="8">
    <source>
        <dbReference type="SAM" id="MobiDB-lite"/>
    </source>
</evidence>
<dbReference type="Pfam" id="PF01627">
    <property type="entry name" value="Hpt"/>
    <property type="match status" value="2"/>
</dbReference>
<protein>
    <recommendedName>
        <fullName evidence="2">histidine kinase</fullName>
        <ecNumber evidence="2">2.7.13.3</ecNumber>
    </recommendedName>
</protein>
<evidence type="ECO:0000313" key="13">
    <source>
        <dbReference type="EMBL" id="CUS36825.1"/>
    </source>
</evidence>
<dbReference type="OrthoDB" id="9803176at2"/>
<dbReference type="InterPro" id="IPR051315">
    <property type="entry name" value="Bact_Chemotaxis_CheA"/>
</dbReference>
<dbReference type="FunFam" id="3.30.565.10:FF:000016">
    <property type="entry name" value="Chemotaxis protein CheA, putative"/>
    <property type="match status" value="1"/>
</dbReference>
<evidence type="ECO:0000259" key="11">
    <source>
        <dbReference type="PROSITE" id="PS50851"/>
    </source>
</evidence>
<dbReference type="SMART" id="SM00260">
    <property type="entry name" value="CheW"/>
    <property type="match status" value="1"/>
</dbReference>
<dbReference type="Pfam" id="PF02895">
    <property type="entry name" value="H-kinase_dim"/>
    <property type="match status" value="1"/>
</dbReference>
<dbReference type="GO" id="GO:0006935">
    <property type="term" value="P:chemotaxis"/>
    <property type="evidence" value="ECO:0007669"/>
    <property type="project" value="UniProtKB-KW"/>
</dbReference>
<dbReference type="InterPro" id="IPR008207">
    <property type="entry name" value="Sig_transdc_His_kin_Hpt_dom"/>
</dbReference>
<dbReference type="Gene3D" id="3.40.50.2300">
    <property type="match status" value="1"/>
</dbReference>
<dbReference type="SUPFAM" id="SSF47384">
    <property type="entry name" value="Homodimeric domain of signal transducing histidine kinase"/>
    <property type="match status" value="1"/>
</dbReference>
<dbReference type="PROSITE" id="PS50109">
    <property type="entry name" value="HIS_KIN"/>
    <property type="match status" value="1"/>
</dbReference>
<evidence type="ECO:0000256" key="1">
    <source>
        <dbReference type="ARBA" id="ARBA00000085"/>
    </source>
</evidence>
<evidence type="ECO:0000259" key="10">
    <source>
        <dbReference type="PROSITE" id="PS50110"/>
    </source>
</evidence>
<dbReference type="CDD" id="cd00088">
    <property type="entry name" value="HPT"/>
    <property type="match status" value="3"/>
</dbReference>
<evidence type="ECO:0000259" key="9">
    <source>
        <dbReference type="PROSITE" id="PS50109"/>
    </source>
</evidence>
<keyword evidence="14" id="KW-1185">Reference proteome</keyword>
<dbReference type="InterPro" id="IPR004358">
    <property type="entry name" value="Sig_transdc_His_kin-like_C"/>
</dbReference>
<evidence type="ECO:0000313" key="14">
    <source>
        <dbReference type="Proteomes" id="UP000199032"/>
    </source>
</evidence>
<gene>
    <name evidence="13" type="ORF">COMA1_30264</name>
</gene>
<feature type="domain" description="CheW-like" evidence="11">
    <location>
        <begin position="819"/>
        <end position="953"/>
    </location>
</feature>
<feature type="domain" description="HPt" evidence="12">
    <location>
        <begin position="314"/>
        <end position="422"/>
    </location>
</feature>
<dbReference type="SMART" id="SM00387">
    <property type="entry name" value="HATPase_c"/>
    <property type="match status" value="1"/>
</dbReference>
<feature type="modified residue" description="Phosphohistidine" evidence="6">
    <location>
        <position position="190"/>
    </location>
</feature>
<keyword evidence="5" id="KW-0418">Kinase</keyword>
<dbReference type="InterPro" id="IPR001789">
    <property type="entry name" value="Sig_transdc_resp-reg_receiver"/>
</dbReference>
<dbReference type="Gene3D" id="3.30.565.10">
    <property type="entry name" value="Histidine kinase-like ATPase, C-terminal domain"/>
    <property type="match status" value="1"/>
</dbReference>
<proteinExistence type="predicted"/>
<dbReference type="STRING" id="1742972.COMA1_30264"/>
<accession>A0A0S4LIT5</accession>
<dbReference type="PRINTS" id="PR00344">
    <property type="entry name" value="BCTRLSENSOR"/>
</dbReference>
<dbReference type="InterPro" id="IPR036890">
    <property type="entry name" value="HATPase_C_sf"/>
</dbReference>
<dbReference type="InterPro" id="IPR004105">
    <property type="entry name" value="CheA-like_dim"/>
</dbReference>
<dbReference type="SUPFAM" id="SSF50341">
    <property type="entry name" value="CheW-like"/>
    <property type="match status" value="1"/>
</dbReference>
<dbReference type="InterPro" id="IPR037006">
    <property type="entry name" value="CheA-like_homodim_sf"/>
</dbReference>
<feature type="domain" description="HPt" evidence="12">
    <location>
        <begin position="143"/>
        <end position="243"/>
    </location>
</feature>
<dbReference type="PANTHER" id="PTHR43395:SF1">
    <property type="entry name" value="CHEMOTAXIS PROTEIN CHEA"/>
    <property type="match status" value="1"/>
</dbReference>
<dbReference type="Proteomes" id="UP000199032">
    <property type="component" value="Unassembled WGS sequence"/>
</dbReference>
<dbReference type="InterPro" id="IPR003594">
    <property type="entry name" value="HATPase_dom"/>
</dbReference>
<dbReference type="InterPro" id="IPR005467">
    <property type="entry name" value="His_kinase_dom"/>
</dbReference>
<dbReference type="AlphaFoldDB" id="A0A0S4LIT5"/>
<evidence type="ECO:0000256" key="5">
    <source>
        <dbReference type="ARBA" id="ARBA00022777"/>
    </source>
</evidence>
<dbReference type="Pfam" id="PF02518">
    <property type="entry name" value="HATPase_c"/>
    <property type="match status" value="1"/>
</dbReference>
<dbReference type="GO" id="GO:0005737">
    <property type="term" value="C:cytoplasm"/>
    <property type="evidence" value="ECO:0007669"/>
    <property type="project" value="InterPro"/>
</dbReference>
<sequence length="1109" mass="122121">MGAESNQSDLIRVFVSEASDGTRVLAEALRANGELVPSPHELYEHYIVAHRLRGAAALYGYGGVSQLSAELELILERANDIAPNDWPTVVRVMREVVAGLAVLIQRIGRDGSEDANVVTRCLGLLEQLQVVPPAVSVSLDYVHPIIDIEILSYFTPEAEEYLQTIDDLVRILRATRDHDDAIYRLFRATHTLKGSAYTVGFQVIGDIARPMEDAMIAVREKRLVLTDRMLEVFEHATRMVQLLLRRDPQEGYQLQRDVPVLIHQLMQICEGAGSAGSMSGGPTVSDVLPPSHVIPEPVVSVEVPPADLSDAYLLPDLDPEALSYFVPEAQEYLELLEANLLRLDKDPQNRELINQLFRTAHTLKGSAYTVGFQSIGDLVHHVEDFMGAVRDGRLVVQSGHTDLILRSVDVMRVLMRRDLGAVSGTRQRFNATRSDLKRLDQETSGDVTPAGPFAETSRDSAAAAISTSETVEKDKPTEAKSLEDREVIRVSYGRLERLMNLVGELVIGRGRLEQRLRVLEQLSQQVLVFKSRLVDSVQSFSDKHTFTYQETPNTATAVPSHGAAAFGDFGSLELDKYDDFNILARRISEVTADISESLAQLDGSIHRAHDDMSQLQQLTLLMRDEIAHARMVPIGTPFTRFRRAIREIARASNKEVMLVTSGEQTEVDTGVVERLVDPLVHLVRNAVYHGIEPATDRVAKGKPSVGTIHLHAAHRGNSMIIEVEDDGAGLDLAKIRAKVVKLGLAGSQQIDTIPDAEILQSIFLPGFSTAEKVGDQAGRGVGLDVVKRAIEGMNGHIAVESEPGVGTKFTLSLPVTLLIATALIVRSGAERYAIPLLNIQEVTMPTASSWRAEGERTLLQVGEQVIEVQSLQHVLRKECFSVTGTMPVVIVRTAGGLMGLAVDELLGRQEIVIKSLGQLKPLMQSFFGGATIDPEGRVILVVDPTRLVGRDSKELRVQAVVSKSQLRPQQVVPDQVTSPEHQDVRLLLVDDSLSIRKFVGKMLESAGYQVDTAVDGEDGLRKASATPYSMILTDLEMPKMNGFEVIQALRRRPETRDTPVVVMTTRAGDKHRQMAINIGANSYIAKPVEERMLLHEVERWVGRARTLSK</sequence>
<dbReference type="InterPro" id="IPR036061">
    <property type="entry name" value="CheW-like_dom_sf"/>
</dbReference>
<dbReference type="Pfam" id="PF00072">
    <property type="entry name" value="Response_reg"/>
    <property type="match status" value="1"/>
</dbReference>
<evidence type="ECO:0000256" key="3">
    <source>
        <dbReference type="ARBA" id="ARBA00022553"/>
    </source>
</evidence>
<dbReference type="PROSITE" id="PS50894">
    <property type="entry name" value="HPT"/>
    <property type="match status" value="3"/>
</dbReference>
<comment type="catalytic activity">
    <reaction evidence="1">
        <text>ATP + protein L-histidine = ADP + protein N-phospho-L-histidine.</text>
        <dbReference type="EC" id="2.7.13.3"/>
    </reaction>
</comment>
<dbReference type="InterPro" id="IPR011006">
    <property type="entry name" value="CheY-like_superfamily"/>
</dbReference>
<dbReference type="InterPro" id="IPR036097">
    <property type="entry name" value="HisK_dim/P_sf"/>
</dbReference>
<feature type="modified residue" description="4-aspartylphosphate" evidence="7">
    <location>
        <position position="1034"/>
    </location>
</feature>
<dbReference type="InterPro" id="IPR036641">
    <property type="entry name" value="HPT_dom_sf"/>
</dbReference>
<evidence type="ECO:0000259" key="12">
    <source>
        <dbReference type="PROSITE" id="PS50894"/>
    </source>
</evidence>
<feature type="domain" description="Response regulatory" evidence="10">
    <location>
        <begin position="985"/>
        <end position="1101"/>
    </location>
</feature>
<dbReference type="SMART" id="SM01231">
    <property type="entry name" value="H-kinase_dim"/>
    <property type="match status" value="1"/>
</dbReference>
<reference evidence="13 14" key="1">
    <citation type="submission" date="2015-10" db="EMBL/GenBank/DDBJ databases">
        <authorList>
            <person name="Gilbert D.G."/>
        </authorList>
    </citation>
    <scope>NUCLEOTIDE SEQUENCE [LARGE SCALE GENOMIC DNA]</scope>
    <source>
        <strain evidence="13">COMA1</strain>
    </source>
</reference>
<keyword evidence="4 13" id="KW-0808">Transferase</keyword>
<dbReference type="RefSeq" id="WP_090749360.1">
    <property type="nucleotide sequence ID" value="NZ_CZQA01000009.1"/>
</dbReference>
<dbReference type="GO" id="GO:0005524">
    <property type="term" value="F:ATP binding"/>
    <property type="evidence" value="ECO:0007669"/>
    <property type="project" value="UniProtKB-KW"/>
</dbReference>
<name>A0A0S4LIT5_9BACT</name>
<feature type="modified residue" description="Phosphohistidine" evidence="6">
    <location>
        <position position="361"/>
    </location>
</feature>
<feature type="region of interest" description="Disordered" evidence="8">
    <location>
        <begin position="437"/>
        <end position="478"/>
    </location>
</feature>
<evidence type="ECO:0000256" key="6">
    <source>
        <dbReference type="PROSITE-ProRule" id="PRU00110"/>
    </source>
</evidence>
<dbReference type="SUPFAM" id="SSF52172">
    <property type="entry name" value="CheY-like"/>
    <property type="match status" value="1"/>
</dbReference>
<feature type="modified residue" description="Phosphohistidine" evidence="6">
    <location>
        <position position="50"/>
    </location>
</feature>
<dbReference type="PANTHER" id="PTHR43395">
    <property type="entry name" value="SENSOR HISTIDINE KINASE CHEA"/>
    <property type="match status" value="1"/>
</dbReference>
<dbReference type="SUPFAM" id="SSF55874">
    <property type="entry name" value="ATPase domain of HSP90 chaperone/DNA topoisomerase II/histidine kinase"/>
    <property type="match status" value="1"/>
</dbReference>
<evidence type="ECO:0000256" key="7">
    <source>
        <dbReference type="PROSITE-ProRule" id="PRU00169"/>
    </source>
</evidence>
<dbReference type="Gene3D" id="1.10.287.560">
    <property type="entry name" value="Histidine kinase CheA-like, homodimeric domain"/>
    <property type="match status" value="1"/>
</dbReference>
<dbReference type="Gene3D" id="1.20.120.160">
    <property type="entry name" value="HPT domain"/>
    <property type="match status" value="3"/>
</dbReference>
<evidence type="ECO:0000256" key="2">
    <source>
        <dbReference type="ARBA" id="ARBA00012438"/>
    </source>
</evidence>
<dbReference type="InterPro" id="IPR002545">
    <property type="entry name" value="CheW-lke_dom"/>
</dbReference>
<dbReference type="SUPFAM" id="SSF47226">
    <property type="entry name" value="Histidine-containing phosphotransfer domain, HPT domain"/>
    <property type="match status" value="3"/>
</dbReference>
<feature type="domain" description="Histidine kinase" evidence="9">
    <location>
        <begin position="613"/>
        <end position="817"/>
    </location>
</feature>
<dbReference type="SMART" id="SM00448">
    <property type="entry name" value="REC"/>
    <property type="match status" value="1"/>
</dbReference>
<dbReference type="Gene3D" id="2.30.30.40">
    <property type="entry name" value="SH3 Domains"/>
    <property type="match status" value="1"/>
</dbReference>
<dbReference type="PROSITE" id="PS50110">
    <property type="entry name" value="RESPONSE_REGULATORY"/>
    <property type="match status" value="1"/>
</dbReference>
<dbReference type="EMBL" id="CZQA01000009">
    <property type="protein sequence ID" value="CUS36825.1"/>
    <property type="molecule type" value="Genomic_DNA"/>
</dbReference>
<evidence type="ECO:0000256" key="4">
    <source>
        <dbReference type="ARBA" id="ARBA00022679"/>
    </source>
</evidence>
<dbReference type="Pfam" id="PF01584">
    <property type="entry name" value="CheW"/>
    <property type="match status" value="1"/>
</dbReference>
<feature type="domain" description="HPt" evidence="12">
    <location>
        <begin position="3"/>
        <end position="107"/>
    </location>
</feature>
<organism evidence="13 14">
    <name type="scientific">Candidatus Nitrospira nitrosa</name>
    <dbReference type="NCBI Taxonomy" id="1742972"/>
    <lineage>
        <taxon>Bacteria</taxon>
        <taxon>Pseudomonadati</taxon>
        <taxon>Nitrospirota</taxon>
        <taxon>Nitrospiria</taxon>
        <taxon>Nitrospirales</taxon>
        <taxon>Nitrospiraceae</taxon>
        <taxon>Nitrospira</taxon>
    </lineage>
</organism>
<keyword evidence="3 7" id="KW-0597">Phosphoprotein</keyword>
<dbReference type="PROSITE" id="PS50851">
    <property type="entry name" value="CHEW"/>
    <property type="match status" value="1"/>
</dbReference>
<dbReference type="CDD" id="cd16916">
    <property type="entry name" value="HATPase_CheA-like"/>
    <property type="match status" value="1"/>
</dbReference>